<organism evidence="2 3">
    <name type="scientific">Candidatus Intestinimonas merdavium</name>
    <dbReference type="NCBI Taxonomy" id="2838622"/>
    <lineage>
        <taxon>Bacteria</taxon>
        <taxon>Bacillati</taxon>
        <taxon>Bacillota</taxon>
        <taxon>Clostridia</taxon>
        <taxon>Eubacteriales</taxon>
        <taxon>Intestinimonas</taxon>
    </lineage>
</organism>
<dbReference type="Proteomes" id="UP000886824">
    <property type="component" value="Unassembled WGS sequence"/>
</dbReference>
<gene>
    <name evidence="2" type="ORF">H9826_05860</name>
</gene>
<keyword evidence="1" id="KW-0472">Membrane</keyword>
<evidence type="ECO:0008006" key="4">
    <source>
        <dbReference type="Google" id="ProtNLM"/>
    </source>
</evidence>
<feature type="transmembrane region" description="Helical" evidence="1">
    <location>
        <begin position="24"/>
        <end position="41"/>
    </location>
</feature>
<name>A0A9D2CDZ5_9FIRM</name>
<keyword evidence="1" id="KW-1133">Transmembrane helix</keyword>
<reference evidence="2" key="1">
    <citation type="journal article" date="2021" name="PeerJ">
        <title>Extensive microbial diversity within the chicken gut microbiome revealed by metagenomics and culture.</title>
        <authorList>
            <person name="Gilroy R."/>
            <person name="Ravi A."/>
            <person name="Getino M."/>
            <person name="Pursley I."/>
            <person name="Horton D.L."/>
            <person name="Alikhan N.F."/>
            <person name="Baker D."/>
            <person name="Gharbi K."/>
            <person name="Hall N."/>
            <person name="Watson M."/>
            <person name="Adriaenssens E.M."/>
            <person name="Foster-Nyarko E."/>
            <person name="Jarju S."/>
            <person name="Secka A."/>
            <person name="Antonio M."/>
            <person name="Oren A."/>
            <person name="Chaudhuri R.R."/>
            <person name="La Ragione R."/>
            <person name="Hildebrand F."/>
            <person name="Pallen M.J."/>
        </authorList>
    </citation>
    <scope>NUCLEOTIDE SEQUENCE</scope>
    <source>
        <strain evidence="2">CHK33-7979</strain>
    </source>
</reference>
<dbReference type="AlphaFoldDB" id="A0A9D2CDZ5"/>
<dbReference type="EMBL" id="DXCX01000057">
    <property type="protein sequence ID" value="HIY73482.1"/>
    <property type="molecule type" value="Genomic_DNA"/>
</dbReference>
<protein>
    <recommendedName>
        <fullName evidence="4">YcxB-like protein domain-containing protein</fullName>
    </recommendedName>
</protein>
<accession>A0A9D2CDZ5</accession>
<sequence length="166" mass="18184">MVLIEAVAAVSAVLLAVSQQEAPLTRILFFLAAVFLAWRVVSKVQGRDTRSYIQRARAQKISPEDGAKELVVSFDEEGCTLGTAGGTLPGQDVEERKLFSYDQVSGLFRSESYFLAACDKASSICFPLAGLTGGTPEELTAFLEERCQRKAVFYPLETEKFQTFLG</sequence>
<evidence type="ECO:0000313" key="3">
    <source>
        <dbReference type="Proteomes" id="UP000886824"/>
    </source>
</evidence>
<keyword evidence="1" id="KW-0812">Transmembrane</keyword>
<evidence type="ECO:0000256" key="1">
    <source>
        <dbReference type="SAM" id="Phobius"/>
    </source>
</evidence>
<comment type="caution">
    <text evidence="2">The sequence shown here is derived from an EMBL/GenBank/DDBJ whole genome shotgun (WGS) entry which is preliminary data.</text>
</comment>
<reference evidence="2" key="2">
    <citation type="submission" date="2021-04" db="EMBL/GenBank/DDBJ databases">
        <authorList>
            <person name="Gilroy R."/>
        </authorList>
    </citation>
    <scope>NUCLEOTIDE SEQUENCE</scope>
    <source>
        <strain evidence="2">CHK33-7979</strain>
    </source>
</reference>
<proteinExistence type="predicted"/>
<evidence type="ECO:0000313" key="2">
    <source>
        <dbReference type="EMBL" id="HIY73482.1"/>
    </source>
</evidence>